<gene>
    <name evidence="1" type="ORF">GHC57_04680</name>
</gene>
<dbReference type="Gene3D" id="3.10.129.10">
    <property type="entry name" value="Hotdog Thioesterase"/>
    <property type="match status" value="1"/>
</dbReference>
<reference evidence="1 2" key="1">
    <citation type="submission" date="2019-10" db="EMBL/GenBank/DDBJ databases">
        <title>Draft whole-genome sequence of the purple nonsulfur photosynthetic bacterium Roseospira navarrensis DSM 15114.</title>
        <authorList>
            <person name="Kyndt J.A."/>
            <person name="Meyer T.E."/>
        </authorList>
    </citation>
    <scope>NUCLEOTIDE SEQUENCE [LARGE SCALE GENOMIC DNA]</scope>
    <source>
        <strain evidence="1 2">DSM 15114</strain>
    </source>
</reference>
<sequence>MTASPHSKTNPGNYFEDFHLDQEIVHSTPRTVTEGDQALYIALYGSRFPLHCSAEMAMDLGYDDMPLEDMLVFHMVFGKSVPDISLNAIANLGYAECVFGVPVYAGDTLRATSRVIGLKENSNRKAGVVYVRTTGVNQDDEVVVDYVRWVMVRKRHPGDDSTPLNPPEIPELTDVVPAADLIVPDGLDLNDYDPELVGQEHLWEDYAVGERIDHHGGMTLEDAEHQMATRLYQNTAKVHFNHMFQAQGPMGRRLIYGGHIISLARAMSFNGMANGFRVAAINAGAHVNGCFAGDTIQAWTEVLDKMELPDRADVGALRLRTVAVKDRECGDFPYKDEDGRYQDGVVLDLDYTVLMPRRV</sequence>
<dbReference type="InterPro" id="IPR052342">
    <property type="entry name" value="MCH/BMMD"/>
</dbReference>
<dbReference type="PANTHER" id="PTHR43664">
    <property type="entry name" value="MONOAMINE OXIDASE-RELATED"/>
    <property type="match status" value="1"/>
</dbReference>
<dbReference type="InterPro" id="IPR048274">
    <property type="entry name" value="MC_hydratase"/>
</dbReference>
<dbReference type="Pfam" id="PF19315">
    <property type="entry name" value="MC_hydratase"/>
    <property type="match status" value="1"/>
</dbReference>
<keyword evidence="2" id="KW-1185">Reference proteome</keyword>
<dbReference type="PANTHER" id="PTHR43664:SF1">
    <property type="entry name" value="BETA-METHYLMALYL-COA DEHYDRATASE"/>
    <property type="match status" value="1"/>
</dbReference>
<dbReference type="EMBL" id="WIVE01000009">
    <property type="protein sequence ID" value="MQX35811.1"/>
    <property type="molecule type" value="Genomic_DNA"/>
</dbReference>
<dbReference type="CDD" id="cd03451">
    <property type="entry name" value="FkbR2"/>
    <property type="match status" value="2"/>
</dbReference>
<accession>A0A7X2D2K8</accession>
<dbReference type="InterPro" id="IPR029069">
    <property type="entry name" value="HotDog_dom_sf"/>
</dbReference>
<organism evidence="1 2">
    <name type="scientific">Roseospira navarrensis</name>
    <dbReference type="NCBI Taxonomy" id="140058"/>
    <lineage>
        <taxon>Bacteria</taxon>
        <taxon>Pseudomonadati</taxon>
        <taxon>Pseudomonadota</taxon>
        <taxon>Alphaproteobacteria</taxon>
        <taxon>Rhodospirillales</taxon>
        <taxon>Rhodospirillaceae</taxon>
        <taxon>Roseospira</taxon>
    </lineage>
</organism>
<dbReference type="GO" id="GO:0016829">
    <property type="term" value="F:lyase activity"/>
    <property type="evidence" value="ECO:0007669"/>
    <property type="project" value="InterPro"/>
</dbReference>
<dbReference type="Proteomes" id="UP000434582">
    <property type="component" value="Unassembled WGS sequence"/>
</dbReference>
<dbReference type="PIRSF" id="PIRSF021494">
    <property type="entry name" value="Rv0216_prd"/>
    <property type="match status" value="1"/>
</dbReference>
<comment type="caution">
    <text evidence="1">The sequence shown here is derived from an EMBL/GenBank/DDBJ whole genome shotgun (WGS) entry which is preliminary data.</text>
</comment>
<evidence type="ECO:0008006" key="3">
    <source>
        <dbReference type="Google" id="ProtNLM"/>
    </source>
</evidence>
<dbReference type="SUPFAM" id="SSF54637">
    <property type="entry name" value="Thioesterase/thiol ester dehydrase-isomerase"/>
    <property type="match status" value="2"/>
</dbReference>
<proteinExistence type="predicted"/>
<dbReference type="RefSeq" id="WP_153341687.1">
    <property type="nucleotide sequence ID" value="NZ_WIVE01000009.1"/>
</dbReference>
<name>A0A7X2D2K8_9PROT</name>
<dbReference type="AlphaFoldDB" id="A0A7X2D2K8"/>
<dbReference type="OrthoDB" id="9796589at2"/>
<protein>
    <recommendedName>
        <fullName evidence="3">Mesaconyl-CoA hydratase</fullName>
    </recommendedName>
</protein>
<evidence type="ECO:0000313" key="2">
    <source>
        <dbReference type="Proteomes" id="UP000434582"/>
    </source>
</evidence>
<evidence type="ECO:0000313" key="1">
    <source>
        <dbReference type="EMBL" id="MQX35811.1"/>
    </source>
</evidence>
<dbReference type="InterPro" id="IPR016790">
    <property type="entry name" value="Thiol_ester_hydratase_Rv0216"/>
</dbReference>